<dbReference type="InterPro" id="IPR006901">
    <property type="entry name" value="TrmK"/>
</dbReference>
<proteinExistence type="predicted"/>
<name>A0ABT9YZ03_9BACI</name>
<dbReference type="RefSeq" id="WP_174880043.1">
    <property type="nucleotide sequence ID" value="NZ_CADEPK010000091.1"/>
</dbReference>
<dbReference type="PANTHER" id="PTHR38451">
    <property type="entry name" value="TRNA (ADENINE(22)-N(1))-METHYLTRANSFERASE"/>
    <property type="match status" value="1"/>
</dbReference>
<protein>
    <submittedName>
        <fullName evidence="1">tRNA (Adenine22-N1)-methyltransferase</fullName>
        <ecNumber evidence="1">2.1.1.217</ecNumber>
    </submittedName>
</protein>
<reference evidence="1 2" key="1">
    <citation type="submission" date="2023-07" db="EMBL/GenBank/DDBJ databases">
        <title>Genomic Encyclopedia of Type Strains, Phase IV (KMG-IV): sequencing the most valuable type-strain genomes for metagenomic binning, comparative biology and taxonomic classification.</title>
        <authorList>
            <person name="Goeker M."/>
        </authorList>
    </citation>
    <scope>NUCLEOTIDE SEQUENCE [LARGE SCALE GENOMIC DNA]</scope>
    <source>
        <strain evidence="1 2">DSM 17723</strain>
    </source>
</reference>
<organism evidence="1 2">
    <name type="scientific">Metabacillus niabensis</name>
    <dbReference type="NCBI Taxonomy" id="324854"/>
    <lineage>
        <taxon>Bacteria</taxon>
        <taxon>Bacillati</taxon>
        <taxon>Bacillota</taxon>
        <taxon>Bacilli</taxon>
        <taxon>Bacillales</taxon>
        <taxon>Bacillaceae</taxon>
        <taxon>Metabacillus</taxon>
    </lineage>
</organism>
<comment type="caution">
    <text evidence="1">The sequence shown here is derived from an EMBL/GenBank/DDBJ whole genome shotgun (WGS) entry which is preliminary data.</text>
</comment>
<dbReference type="GO" id="GO:0032259">
    <property type="term" value="P:methylation"/>
    <property type="evidence" value="ECO:0007669"/>
    <property type="project" value="UniProtKB-KW"/>
</dbReference>
<keyword evidence="1" id="KW-0489">Methyltransferase</keyword>
<evidence type="ECO:0000313" key="2">
    <source>
        <dbReference type="Proteomes" id="UP001232245"/>
    </source>
</evidence>
<dbReference type="PANTHER" id="PTHR38451:SF1">
    <property type="entry name" value="TRNA (ADENINE(22)-N(1))-METHYLTRANSFERASE"/>
    <property type="match status" value="1"/>
</dbReference>
<dbReference type="GO" id="GO:0160105">
    <property type="term" value="F:tRNA (adenine(22)-N1)-methyltransferase activity"/>
    <property type="evidence" value="ECO:0007669"/>
    <property type="project" value="UniProtKB-EC"/>
</dbReference>
<dbReference type="EC" id="2.1.1.217" evidence="1"/>
<dbReference type="InterPro" id="IPR029063">
    <property type="entry name" value="SAM-dependent_MTases_sf"/>
</dbReference>
<dbReference type="Gene3D" id="3.40.50.150">
    <property type="entry name" value="Vaccinia Virus protein VP39"/>
    <property type="match status" value="1"/>
</dbReference>
<accession>A0ABT9YZ03</accession>
<dbReference type="PIRSF" id="PIRSF018637">
    <property type="entry name" value="TrmK"/>
    <property type="match status" value="1"/>
</dbReference>
<dbReference type="Gene3D" id="1.10.287.1890">
    <property type="match status" value="1"/>
</dbReference>
<dbReference type="EMBL" id="JAUSTZ010000002">
    <property type="protein sequence ID" value="MDQ0224842.1"/>
    <property type="molecule type" value="Genomic_DNA"/>
</dbReference>
<dbReference type="Proteomes" id="UP001232245">
    <property type="component" value="Unassembled WGS sequence"/>
</dbReference>
<keyword evidence="1" id="KW-0808">Transferase</keyword>
<evidence type="ECO:0000313" key="1">
    <source>
        <dbReference type="EMBL" id="MDQ0224842.1"/>
    </source>
</evidence>
<sequence>MNELKLSQRLEKVANYLPENSIFADIGSDHAYLPCHAVLEGKAQGAIVGEITDGPFYSAQKQVLRCELSDVISVRKGDGLSVIEDGEHLDCITIAGMGGGLIKKILEEGKKKLVNVKRLVLQPNIHAIYIRQWLLENDWELIDETILKEDSKIYEILVAEKGDPLKPYQNIELQAGLLVGPILAKEKSPIFQKKWSHEINHWKTILKQLEDAGYTYENNDKYREVTGQLQLVQEVLS</sequence>
<keyword evidence="2" id="KW-1185">Reference proteome</keyword>
<gene>
    <name evidence="1" type="ORF">J2S02_001171</name>
</gene>
<dbReference type="Pfam" id="PF04816">
    <property type="entry name" value="TrmK"/>
    <property type="match status" value="1"/>
</dbReference>